<keyword evidence="3" id="KW-0731">Sigma factor</keyword>
<dbReference type="SUPFAM" id="SSF88659">
    <property type="entry name" value="Sigma3 and sigma4 domains of RNA polymerase sigma factors"/>
    <property type="match status" value="1"/>
</dbReference>
<gene>
    <name evidence="7" type="ORF">CLV58_10154</name>
</gene>
<keyword evidence="4" id="KW-0238">DNA-binding</keyword>
<sequence>MAVARPLPVYATDQELYDALARRDDRAYAFLYTDTFPLFQNWMLRNSGTEMDAEDAFHKGMISLMQNLETGKYTLQPGTRIRSVLFEYAKCVWISELRSSRVRTRSPMTDEIDIQSVDDVSRDLERFELVQMVRNSLQQLKDDCRKLIEWFYVEELSLREIAQKMGLKESSVKSKRYACAEKLKAIYQQAEKQSGV</sequence>
<name>A0A2T0TMN6_9BACT</name>
<evidence type="ECO:0000313" key="8">
    <source>
        <dbReference type="Proteomes" id="UP000238375"/>
    </source>
</evidence>
<dbReference type="PANTHER" id="PTHR43133">
    <property type="entry name" value="RNA POLYMERASE ECF-TYPE SIGMA FACTO"/>
    <property type="match status" value="1"/>
</dbReference>
<dbReference type="Pfam" id="PF08281">
    <property type="entry name" value="Sigma70_r4_2"/>
    <property type="match status" value="1"/>
</dbReference>
<keyword evidence="8" id="KW-1185">Reference proteome</keyword>
<protein>
    <submittedName>
        <fullName evidence="7">RNA polymerase sigma factor (Sigma-70 family)</fullName>
    </submittedName>
</protein>
<dbReference type="InterPro" id="IPR013249">
    <property type="entry name" value="RNA_pol_sigma70_r4_t2"/>
</dbReference>
<dbReference type="InterPro" id="IPR013325">
    <property type="entry name" value="RNA_pol_sigma_r2"/>
</dbReference>
<evidence type="ECO:0000259" key="6">
    <source>
        <dbReference type="Pfam" id="PF08281"/>
    </source>
</evidence>
<dbReference type="GO" id="GO:0006352">
    <property type="term" value="P:DNA-templated transcription initiation"/>
    <property type="evidence" value="ECO:0007669"/>
    <property type="project" value="InterPro"/>
</dbReference>
<evidence type="ECO:0000256" key="3">
    <source>
        <dbReference type="ARBA" id="ARBA00023082"/>
    </source>
</evidence>
<dbReference type="SUPFAM" id="SSF88946">
    <property type="entry name" value="Sigma2 domain of RNA polymerase sigma factors"/>
    <property type="match status" value="1"/>
</dbReference>
<dbReference type="InterPro" id="IPR013324">
    <property type="entry name" value="RNA_pol_sigma_r3/r4-like"/>
</dbReference>
<dbReference type="PANTHER" id="PTHR43133:SF8">
    <property type="entry name" value="RNA POLYMERASE SIGMA FACTOR HI_1459-RELATED"/>
    <property type="match status" value="1"/>
</dbReference>
<proteinExistence type="inferred from homology"/>
<evidence type="ECO:0000256" key="4">
    <source>
        <dbReference type="ARBA" id="ARBA00023125"/>
    </source>
</evidence>
<organism evidence="7 8">
    <name type="scientific">Spirosoma oryzae</name>
    <dbReference type="NCBI Taxonomy" id="1469603"/>
    <lineage>
        <taxon>Bacteria</taxon>
        <taxon>Pseudomonadati</taxon>
        <taxon>Bacteroidota</taxon>
        <taxon>Cytophagia</taxon>
        <taxon>Cytophagales</taxon>
        <taxon>Cytophagaceae</taxon>
        <taxon>Spirosoma</taxon>
    </lineage>
</organism>
<comment type="similarity">
    <text evidence="1">Belongs to the sigma-70 factor family. ECF subfamily.</text>
</comment>
<dbReference type="Gene3D" id="1.10.1740.10">
    <property type="match status" value="1"/>
</dbReference>
<dbReference type="RefSeq" id="WP_106135759.1">
    <property type="nucleotide sequence ID" value="NZ_PVTE01000001.1"/>
</dbReference>
<dbReference type="Gene3D" id="1.10.10.10">
    <property type="entry name" value="Winged helix-like DNA-binding domain superfamily/Winged helix DNA-binding domain"/>
    <property type="match status" value="1"/>
</dbReference>
<dbReference type="InterPro" id="IPR036388">
    <property type="entry name" value="WH-like_DNA-bd_sf"/>
</dbReference>
<dbReference type="AlphaFoldDB" id="A0A2T0TMN6"/>
<accession>A0A2T0TMN6</accession>
<evidence type="ECO:0000313" key="7">
    <source>
        <dbReference type="EMBL" id="PRY46990.1"/>
    </source>
</evidence>
<keyword evidence="5" id="KW-0804">Transcription</keyword>
<dbReference type="GO" id="GO:0003677">
    <property type="term" value="F:DNA binding"/>
    <property type="evidence" value="ECO:0007669"/>
    <property type="project" value="UniProtKB-KW"/>
</dbReference>
<evidence type="ECO:0000256" key="1">
    <source>
        <dbReference type="ARBA" id="ARBA00010641"/>
    </source>
</evidence>
<dbReference type="NCBIfam" id="TIGR02937">
    <property type="entry name" value="sigma70-ECF"/>
    <property type="match status" value="1"/>
</dbReference>
<keyword evidence="2" id="KW-0805">Transcription regulation</keyword>
<dbReference type="OrthoDB" id="1116697at2"/>
<evidence type="ECO:0000256" key="2">
    <source>
        <dbReference type="ARBA" id="ARBA00023015"/>
    </source>
</evidence>
<dbReference type="GO" id="GO:0016987">
    <property type="term" value="F:sigma factor activity"/>
    <property type="evidence" value="ECO:0007669"/>
    <property type="project" value="UniProtKB-KW"/>
</dbReference>
<comment type="caution">
    <text evidence="7">The sequence shown here is derived from an EMBL/GenBank/DDBJ whole genome shotgun (WGS) entry which is preliminary data.</text>
</comment>
<dbReference type="InterPro" id="IPR014284">
    <property type="entry name" value="RNA_pol_sigma-70_dom"/>
</dbReference>
<dbReference type="EMBL" id="PVTE01000001">
    <property type="protein sequence ID" value="PRY46990.1"/>
    <property type="molecule type" value="Genomic_DNA"/>
</dbReference>
<reference evidence="7 8" key="1">
    <citation type="submission" date="2018-03" db="EMBL/GenBank/DDBJ databases">
        <title>Genomic Encyclopedia of Archaeal and Bacterial Type Strains, Phase II (KMG-II): from individual species to whole genera.</title>
        <authorList>
            <person name="Goeker M."/>
        </authorList>
    </citation>
    <scope>NUCLEOTIDE SEQUENCE [LARGE SCALE GENOMIC DNA]</scope>
    <source>
        <strain evidence="7 8">DSM 28354</strain>
    </source>
</reference>
<evidence type="ECO:0000256" key="5">
    <source>
        <dbReference type="ARBA" id="ARBA00023163"/>
    </source>
</evidence>
<dbReference type="InterPro" id="IPR039425">
    <property type="entry name" value="RNA_pol_sigma-70-like"/>
</dbReference>
<feature type="domain" description="RNA polymerase sigma factor 70 region 4 type 2" evidence="6">
    <location>
        <begin position="132"/>
        <end position="175"/>
    </location>
</feature>
<dbReference type="Proteomes" id="UP000238375">
    <property type="component" value="Unassembled WGS sequence"/>
</dbReference>